<name>A0A5N6C6R4_9ACTN</name>
<proteinExistence type="predicted"/>
<evidence type="ECO:0000313" key="1">
    <source>
        <dbReference type="EMBL" id="KAB8188033.1"/>
    </source>
</evidence>
<dbReference type="RefSeq" id="WP_139572554.1">
    <property type="nucleotide sequence ID" value="NZ_VDMA02000001.1"/>
</dbReference>
<evidence type="ECO:0000313" key="2">
    <source>
        <dbReference type="Proteomes" id="UP000313066"/>
    </source>
</evidence>
<evidence type="ECO:0008006" key="3">
    <source>
        <dbReference type="Google" id="ProtNLM"/>
    </source>
</evidence>
<sequence>MTSAGRWDHTDPATRAAYQRFDELTEQGLDPGPDVDWRVYGTYAQMKLWLGPEGGHDYDERVLRVVRSVAERDIDFTYREAHHLMERAGYWVRQGHTRYEELFRIPLAAARRFDYQVRRDLLRWLTSGQWLKDARALLAEQVTELLTEPAEHGPAGVVRTEMGDTDHFARMLAEEYGPRLVEVLPLFRHWNTARSTKPSARWLRNAARMLTPGAVALVRELLTRLVAYRGGDWVVRYDGEEWRDKVFLKEETIVVVRGILWTCQVIDERWVTSLVTDVAMTCGTGSNGMGSTCRCEPVTNAAVGVLARRGGLDVIVPLSRIQAKVRARSVQRNLSLALDAVAVENGLTREQLLDRTVPTFGLDADGVREEKIGDYRVRLCADVPALRYVNAAGKTVKSLPKDLRAELSDLRAILKELKLAQAAERSRLEHDCP</sequence>
<protein>
    <recommendedName>
        <fullName evidence="3">DUF4132 domain-containing protein</fullName>
    </recommendedName>
</protein>
<keyword evidence="2" id="KW-1185">Reference proteome</keyword>
<dbReference type="Proteomes" id="UP000313066">
    <property type="component" value="Unassembled WGS sequence"/>
</dbReference>
<organism evidence="1 2">
    <name type="scientific">Microbispora catharanthi</name>
    <dbReference type="NCBI Taxonomy" id="1712871"/>
    <lineage>
        <taxon>Bacteria</taxon>
        <taxon>Bacillati</taxon>
        <taxon>Actinomycetota</taxon>
        <taxon>Actinomycetes</taxon>
        <taxon>Streptosporangiales</taxon>
        <taxon>Streptosporangiaceae</taxon>
        <taxon>Microbispora</taxon>
    </lineage>
</organism>
<gene>
    <name evidence="1" type="ORF">FH610_002590</name>
</gene>
<comment type="caution">
    <text evidence="1">The sequence shown here is derived from an EMBL/GenBank/DDBJ whole genome shotgun (WGS) entry which is preliminary data.</text>
</comment>
<reference evidence="1 2" key="1">
    <citation type="submission" date="2019-10" db="EMBL/GenBank/DDBJ databases">
        <title>Nonomuraea sp. nov., isolated from Phyllanthus amarus.</title>
        <authorList>
            <person name="Klykleung N."/>
            <person name="Tanasupawat S."/>
        </authorList>
    </citation>
    <scope>NUCLEOTIDE SEQUENCE [LARGE SCALE GENOMIC DNA]</scope>
    <source>
        <strain evidence="1 2">CR1-09</strain>
    </source>
</reference>
<dbReference type="AlphaFoldDB" id="A0A5N6C6R4"/>
<dbReference type="EMBL" id="VDMA02000001">
    <property type="protein sequence ID" value="KAB8188033.1"/>
    <property type="molecule type" value="Genomic_DNA"/>
</dbReference>
<accession>A0A5N6C6R4</accession>